<reference evidence="1" key="1">
    <citation type="submission" date="2021-02" db="EMBL/GenBank/DDBJ databases">
        <authorList>
            <person name="Nowell W R."/>
        </authorList>
    </citation>
    <scope>NUCLEOTIDE SEQUENCE</scope>
</reference>
<gene>
    <name evidence="1" type="ORF">KIK155_LOCUS16734</name>
    <name evidence="2" type="ORF">TOA249_LOCUS32460</name>
</gene>
<evidence type="ECO:0000313" key="2">
    <source>
        <dbReference type="EMBL" id="CAF4926310.1"/>
    </source>
</evidence>
<dbReference type="Proteomes" id="UP000663838">
    <property type="component" value="Unassembled WGS sequence"/>
</dbReference>
<protein>
    <submittedName>
        <fullName evidence="1">Uncharacterized protein</fullName>
    </submittedName>
</protein>
<dbReference type="EMBL" id="CAJNYV010002954">
    <property type="protein sequence ID" value="CAF3517622.1"/>
    <property type="molecule type" value="Genomic_DNA"/>
</dbReference>
<accession>A0A818I1Q7</accession>
<name>A0A818I1Q7_9BILA</name>
<proteinExistence type="predicted"/>
<organism evidence="1 3">
    <name type="scientific">Rotaria socialis</name>
    <dbReference type="NCBI Taxonomy" id="392032"/>
    <lineage>
        <taxon>Eukaryota</taxon>
        <taxon>Metazoa</taxon>
        <taxon>Spiralia</taxon>
        <taxon>Gnathifera</taxon>
        <taxon>Rotifera</taxon>
        <taxon>Eurotatoria</taxon>
        <taxon>Bdelloidea</taxon>
        <taxon>Philodinida</taxon>
        <taxon>Philodinidae</taxon>
        <taxon>Rotaria</taxon>
    </lineage>
</organism>
<dbReference type="Proteomes" id="UP000663865">
    <property type="component" value="Unassembled WGS sequence"/>
</dbReference>
<dbReference type="EMBL" id="CAJOBS010008005">
    <property type="protein sequence ID" value="CAF4926310.1"/>
    <property type="molecule type" value="Genomic_DNA"/>
</dbReference>
<evidence type="ECO:0000313" key="3">
    <source>
        <dbReference type="Proteomes" id="UP000663865"/>
    </source>
</evidence>
<sequence>MFVAEVETTIADAVCEQRLNLQETKQLIFKDLIVGEQPNVADVKLVETYYIKVLLECARMEVEQCFDACCKNKD</sequence>
<dbReference type="AlphaFoldDB" id="A0A818I1Q7"/>
<evidence type="ECO:0000313" key="1">
    <source>
        <dbReference type="EMBL" id="CAF3517622.1"/>
    </source>
</evidence>
<feature type="non-terminal residue" evidence="1">
    <location>
        <position position="74"/>
    </location>
</feature>
<comment type="caution">
    <text evidence="1">The sequence shown here is derived from an EMBL/GenBank/DDBJ whole genome shotgun (WGS) entry which is preliminary data.</text>
</comment>